<sequence length="121" mass="13771">MERELQLKNHIRGLLLDYCRTHITKDYVTFTQDAVQTLLSDRIALVSLEDPNSITLPVDPMDALLRGLDTPLIPEEKWTTDADSLGHIRRSMNLGPVSLVTSKCWHEIDPCSSRYIPHTCI</sequence>
<name>A0ACB6ZQM7_THEGA</name>
<comment type="caution">
    <text evidence="1">The sequence shown here is derived from an EMBL/GenBank/DDBJ whole genome shotgun (WGS) entry which is preliminary data.</text>
</comment>
<dbReference type="Proteomes" id="UP000886501">
    <property type="component" value="Unassembled WGS sequence"/>
</dbReference>
<reference evidence="1" key="2">
    <citation type="journal article" date="2020" name="Nat. Commun.">
        <title>Large-scale genome sequencing of mycorrhizal fungi provides insights into the early evolution of symbiotic traits.</title>
        <authorList>
            <person name="Miyauchi S."/>
            <person name="Kiss E."/>
            <person name="Kuo A."/>
            <person name="Drula E."/>
            <person name="Kohler A."/>
            <person name="Sanchez-Garcia M."/>
            <person name="Morin E."/>
            <person name="Andreopoulos B."/>
            <person name="Barry K.W."/>
            <person name="Bonito G."/>
            <person name="Buee M."/>
            <person name="Carver A."/>
            <person name="Chen C."/>
            <person name="Cichocki N."/>
            <person name="Clum A."/>
            <person name="Culley D."/>
            <person name="Crous P.W."/>
            <person name="Fauchery L."/>
            <person name="Girlanda M."/>
            <person name="Hayes R.D."/>
            <person name="Keri Z."/>
            <person name="LaButti K."/>
            <person name="Lipzen A."/>
            <person name="Lombard V."/>
            <person name="Magnuson J."/>
            <person name="Maillard F."/>
            <person name="Murat C."/>
            <person name="Nolan M."/>
            <person name="Ohm R.A."/>
            <person name="Pangilinan J."/>
            <person name="Pereira M.F."/>
            <person name="Perotto S."/>
            <person name="Peter M."/>
            <person name="Pfister S."/>
            <person name="Riley R."/>
            <person name="Sitrit Y."/>
            <person name="Stielow J.B."/>
            <person name="Szollosi G."/>
            <person name="Zifcakova L."/>
            <person name="Stursova M."/>
            <person name="Spatafora J.W."/>
            <person name="Tedersoo L."/>
            <person name="Vaario L.M."/>
            <person name="Yamada A."/>
            <person name="Yan M."/>
            <person name="Wang P."/>
            <person name="Xu J."/>
            <person name="Bruns T."/>
            <person name="Baldrian P."/>
            <person name="Vilgalys R."/>
            <person name="Dunand C."/>
            <person name="Henrissat B."/>
            <person name="Grigoriev I.V."/>
            <person name="Hibbett D."/>
            <person name="Nagy L.G."/>
            <person name="Martin F.M."/>
        </authorList>
    </citation>
    <scope>NUCLEOTIDE SEQUENCE</scope>
    <source>
        <strain evidence="1">P2</strain>
    </source>
</reference>
<gene>
    <name evidence="1" type="ORF">BDM02DRAFT_3138361</name>
</gene>
<evidence type="ECO:0000313" key="1">
    <source>
        <dbReference type="EMBL" id="KAF9651947.1"/>
    </source>
</evidence>
<reference evidence="1" key="1">
    <citation type="submission" date="2019-10" db="EMBL/GenBank/DDBJ databases">
        <authorList>
            <consortium name="DOE Joint Genome Institute"/>
            <person name="Kuo A."/>
            <person name="Miyauchi S."/>
            <person name="Kiss E."/>
            <person name="Drula E."/>
            <person name="Kohler A."/>
            <person name="Sanchez-Garcia M."/>
            <person name="Andreopoulos B."/>
            <person name="Barry K.W."/>
            <person name="Bonito G."/>
            <person name="Buee M."/>
            <person name="Carver A."/>
            <person name="Chen C."/>
            <person name="Cichocki N."/>
            <person name="Clum A."/>
            <person name="Culley D."/>
            <person name="Crous P.W."/>
            <person name="Fauchery L."/>
            <person name="Girlanda M."/>
            <person name="Hayes R."/>
            <person name="Keri Z."/>
            <person name="Labutti K."/>
            <person name="Lipzen A."/>
            <person name="Lombard V."/>
            <person name="Magnuson J."/>
            <person name="Maillard F."/>
            <person name="Morin E."/>
            <person name="Murat C."/>
            <person name="Nolan M."/>
            <person name="Ohm R."/>
            <person name="Pangilinan J."/>
            <person name="Pereira M."/>
            <person name="Perotto S."/>
            <person name="Peter M."/>
            <person name="Riley R."/>
            <person name="Sitrit Y."/>
            <person name="Stielow B."/>
            <person name="Szollosi G."/>
            <person name="Zifcakova L."/>
            <person name="Stursova M."/>
            <person name="Spatafora J.W."/>
            <person name="Tedersoo L."/>
            <person name="Vaario L.-M."/>
            <person name="Yamada A."/>
            <person name="Yan M."/>
            <person name="Wang P."/>
            <person name="Xu J."/>
            <person name="Bruns T."/>
            <person name="Baldrian P."/>
            <person name="Vilgalys R."/>
            <person name="Henrissat B."/>
            <person name="Grigoriev I.V."/>
            <person name="Hibbett D."/>
            <person name="Nagy L.G."/>
            <person name="Martin F.M."/>
        </authorList>
    </citation>
    <scope>NUCLEOTIDE SEQUENCE</scope>
    <source>
        <strain evidence="1">P2</strain>
    </source>
</reference>
<organism evidence="1 2">
    <name type="scientific">Thelephora ganbajun</name>
    <name type="common">Ganba fungus</name>
    <dbReference type="NCBI Taxonomy" id="370292"/>
    <lineage>
        <taxon>Eukaryota</taxon>
        <taxon>Fungi</taxon>
        <taxon>Dikarya</taxon>
        <taxon>Basidiomycota</taxon>
        <taxon>Agaricomycotina</taxon>
        <taxon>Agaricomycetes</taxon>
        <taxon>Thelephorales</taxon>
        <taxon>Thelephoraceae</taxon>
        <taxon>Thelephora</taxon>
    </lineage>
</organism>
<dbReference type="EMBL" id="MU117972">
    <property type="protein sequence ID" value="KAF9651947.1"/>
    <property type="molecule type" value="Genomic_DNA"/>
</dbReference>
<protein>
    <submittedName>
        <fullName evidence="1">Uncharacterized protein</fullName>
    </submittedName>
</protein>
<accession>A0ACB6ZQM7</accession>
<keyword evidence="2" id="KW-1185">Reference proteome</keyword>
<evidence type="ECO:0000313" key="2">
    <source>
        <dbReference type="Proteomes" id="UP000886501"/>
    </source>
</evidence>
<proteinExistence type="predicted"/>